<dbReference type="HAMAP" id="MF_00386">
    <property type="entry name" value="UPF0161_YidD"/>
    <property type="match status" value="1"/>
</dbReference>
<keyword evidence="1" id="KW-0472">Membrane</keyword>
<dbReference type="Proteomes" id="UP001055039">
    <property type="component" value="Unassembled WGS sequence"/>
</dbReference>
<comment type="similarity">
    <text evidence="1">Belongs to the UPF0161 family.</text>
</comment>
<dbReference type="NCBIfam" id="TIGR00278">
    <property type="entry name" value="membrane protein insertion efficiency factor YidD"/>
    <property type="match status" value="1"/>
</dbReference>
<dbReference type="InterPro" id="IPR002696">
    <property type="entry name" value="Membr_insert_effic_factor_YidD"/>
</dbReference>
<keyword evidence="3" id="KW-1185">Reference proteome</keyword>
<dbReference type="Pfam" id="PF01809">
    <property type="entry name" value="YidD"/>
    <property type="match status" value="1"/>
</dbReference>
<dbReference type="SMART" id="SM01234">
    <property type="entry name" value="Haemolytic"/>
    <property type="match status" value="1"/>
</dbReference>
<gene>
    <name evidence="2" type="primary">yidD</name>
    <name evidence="2" type="ORF">LNAOJCKE_0046</name>
</gene>
<comment type="caution">
    <text evidence="2">The sequence shown here is derived from an EMBL/GenBank/DDBJ whole genome shotgun (WGS) entry which is preliminary data.</text>
</comment>
<proteinExistence type="inferred from homology"/>
<comment type="subcellular location">
    <subcellularLocation>
        <location evidence="1">Cell membrane</location>
        <topology evidence="1">Peripheral membrane protein</topology>
        <orientation evidence="1">Cytoplasmic side</orientation>
    </subcellularLocation>
</comment>
<name>A0ABQ4U8V0_9HYPH</name>
<dbReference type="EMBL" id="BPRC01000001">
    <property type="protein sequence ID" value="GJE62857.1"/>
    <property type="molecule type" value="Genomic_DNA"/>
</dbReference>
<keyword evidence="1" id="KW-1003">Cell membrane</keyword>
<evidence type="ECO:0000313" key="3">
    <source>
        <dbReference type="Proteomes" id="UP001055039"/>
    </source>
</evidence>
<sequence length="128" mass="14490">MMRNNHLEHRPGSDIQDDAQAAMVRRAAHWAIRGYQLTLSGLIGRQCRHWPSCSSYTDEAIQRHGLWAGGWIGVARICRCGPFGTHGIDLVPERLPERAAWHRPWSYGRWRGVEAPPPLVCEAVEEGK</sequence>
<evidence type="ECO:0000313" key="2">
    <source>
        <dbReference type="EMBL" id="GJE62857.1"/>
    </source>
</evidence>
<reference evidence="2" key="2">
    <citation type="submission" date="2021-08" db="EMBL/GenBank/DDBJ databases">
        <authorList>
            <person name="Tani A."/>
            <person name="Ola A."/>
            <person name="Ogura Y."/>
            <person name="Katsura K."/>
            <person name="Hayashi T."/>
        </authorList>
    </citation>
    <scope>NUCLEOTIDE SEQUENCE</scope>
    <source>
        <strain evidence="2">NBRC 15686</strain>
    </source>
</reference>
<evidence type="ECO:0000256" key="1">
    <source>
        <dbReference type="HAMAP-Rule" id="MF_00386"/>
    </source>
</evidence>
<protein>
    <recommendedName>
        <fullName evidence="1">Putative membrane protein insertion efficiency factor</fullName>
    </recommendedName>
</protein>
<reference evidence="2" key="1">
    <citation type="journal article" date="2021" name="Front. Microbiol.">
        <title>Comprehensive Comparative Genomics and Phenotyping of Methylobacterium Species.</title>
        <authorList>
            <person name="Alessa O."/>
            <person name="Ogura Y."/>
            <person name="Fujitani Y."/>
            <person name="Takami H."/>
            <person name="Hayashi T."/>
            <person name="Sahin N."/>
            <person name="Tani A."/>
        </authorList>
    </citation>
    <scope>NUCLEOTIDE SEQUENCE</scope>
    <source>
        <strain evidence="2">NBRC 15686</strain>
    </source>
</reference>
<organism evidence="2 3">
    <name type="scientific">Methylorubrum aminovorans</name>
    <dbReference type="NCBI Taxonomy" id="269069"/>
    <lineage>
        <taxon>Bacteria</taxon>
        <taxon>Pseudomonadati</taxon>
        <taxon>Pseudomonadota</taxon>
        <taxon>Alphaproteobacteria</taxon>
        <taxon>Hyphomicrobiales</taxon>
        <taxon>Methylobacteriaceae</taxon>
        <taxon>Methylorubrum</taxon>
    </lineage>
</organism>
<dbReference type="PANTHER" id="PTHR33383:SF1">
    <property type="entry name" value="MEMBRANE PROTEIN INSERTION EFFICIENCY FACTOR-RELATED"/>
    <property type="match status" value="1"/>
</dbReference>
<dbReference type="PANTHER" id="PTHR33383">
    <property type="entry name" value="MEMBRANE PROTEIN INSERTION EFFICIENCY FACTOR-RELATED"/>
    <property type="match status" value="1"/>
</dbReference>
<comment type="function">
    <text evidence="1">Could be involved in insertion of integral membrane proteins into the membrane.</text>
</comment>
<accession>A0ABQ4U8V0</accession>